<protein>
    <submittedName>
        <fullName evidence="2">Uncharacterized protein</fullName>
    </submittedName>
</protein>
<accession>A0A9Y2INP0</accession>
<dbReference type="KEGG" id="acab:QRX50_13365"/>
<evidence type="ECO:0000256" key="1">
    <source>
        <dbReference type="SAM" id="Phobius"/>
    </source>
</evidence>
<sequence>MDGDPTRAVTVTPEPEGVRRVNGHAVVKDPPLVVRIDRVLAVIVAVHCAGVVARAVVHPSVASVGVAAGIVALSVVGVWRHFRTRGRLGAVLLGVTMAGSFVCGAWLPAGVVTNGVLSVVEVLGAVFAVAVLRRRVRIT</sequence>
<feature type="transmembrane region" description="Helical" evidence="1">
    <location>
        <begin position="89"/>
        <end position="109"/>
    </location>
</feature>
<feature type="transmembrane region" description="Helical" evidence="1">
    <location>
        <begin position="39"/>
        <end position="57"/>
    </location>
</feature>
<dbReference type="Proteomes" id="UP001236014">
    <property type="component" value="Chromosome"/>
</dbReference>
<keyword evidence="3" id="KW-1185">Reference proteome</keyword>
<feature type="transmembrane region" description="Helical" evidence="1">
    <location>
        <begin position="115"/>
        <end position="132"/>
    </location>
</feature>
<proteinExistence type="predicted"/>
<keyword evidence="1" id="KW-0812">Transmembrane</keyword>
<dbReference type="AlphaFoldDB" id="A0A9Y2INP0"/>
<reference evidence="2 3" key="1">
    <citation type="submission" date="2023-06" db="EMBL/GenBank/DDBJ databases">
        <authorList>
            <person name="Oyuntsetseg B."/>
            <person name="Kim S.B."/>
        </authorList>
    </citation>
    <scope>NUCLEOTIDE SEQUENCE [LARGE SCALE GENOMIC DNA]</scope>
    <source>
        <strain evidence="2 3">2-15</strain>
    </source>
</reference>
<dbReference type="EMBL" id="CP127294">
    <property type="protein sequence ID" value="WIX81673.1"/>
    <property type="molecule type" value="Genomic_DNA"/>
</dbReference>
<keyword evidence="1" id="KW-1133">Transmembrane helix</keyword>
<evidence type="ECO:0000313" key="2">
    <source>
        <dbReference type="EMBL" id="WIX81673.1"/>
    </source>
</evidence>
<evidence type="ECO:0000313" key="3">
    <source>
        <dbReference type="Proteomes" id="UP001236014"/>
    </source>
</evidence>
<feature type="transmembrane region" description="Helical" evidence="1">
    <location>
        <begin position="63"/>
        <end position="82"/>
    </location>
</feature>
<gene>
    <name evidence="2" type="ORF">QRX50_13365</name>
</gene>
<keyword evidence="1" id="KW-0472">Membrane</keyword>
<dbReference type="RefSeq" id="WP_285972259.1">
    <property type="nucleotide sequence ID" value="NZ_CP127294.1"/>
</dbReference>
<name>A0A9Y2INP0_9PSEU</name>
<organism evidence="2 3">
    <name type="scientific">Amycolatopsis carbonis</name>
    <dbReference type="NCBI Taxonomy" id="715471"/>
    <lineage>
        <taxon>Bacteria</taxon>
        <taxon>Bacillati</taxon>
        <taxon>Actinomycetota</taxon>
        <taxon>Actinomycetes</taxon>
        <taxon>Pseudonocardiales</taxon>
        <taxon>Pseudonocardiaceae</taxon>
        <taxon>Amycolatopsis</taxon>
    </lineage>
</organism>